<dbReference type="Proteomes" id="UP001642484">
    <property type="component" value="Unassembled WGS sequence"/>
</dbReference>
<feature type="region of interest" description="Disordered" evidence="2">
    <location>
        <begin position="174"/>
        <end position="345"/>
    </location>
</feature>
<dbReference type="SUPFAM" id="SSF53474">
    <property type="entry name" value="alpha/beta-Hydrolases"/>
    <property type="match status" value="1"/>
</dbReference>
<feature type="compositionally biased region" description="Acidic residues" evidence="2">
    <location>
        <begin position="1127"/>
        <end position="1152"/>
    </location>
</feature>
<dbReference type="InterPro" id="IPR053210">
    <property type="entry name" value="ANKRD12"/>
</dbReference>
<evidence type="ECO:0000256" key="1">
    <source>
        <dbReference type="SAM" id="Coils"/>
    </source>
</evidence>
<keyword evidence="5" id="KW-1185">Reference proteome</keyword>
<dbReference type="Gene3D" id="3.40.50.1820">
    <property type="entry name" value="alpha/beta hydrolase"/>
    <property type="match status" value="1"/>
</dbReference>
<feature type="region of interest" description="Disordered" evidence="2">
    <location>
        <begin position="1096"/>
        <end position="1156"/>
    </location>
</feature>
<feature type="region of interest" description="Disordered" evidence="2">
    <location>
        <begin position="1173"/>
        <end position="1286"/>
    </location>
</feature>
<feature type="compositionally biased region" description="Basic and acidic residues" evidence="2">
    <location>
        <begin position="90"/>
        <end position="108"/>
    </location>
</feature>
<reference evidence="4 5" key="1">
    <citation type="submission" date="2024-02" db="EMBL/GenBank/DDBJ databases">
        <authorList>
            <person name="Chen Y."/>
            <person name="Shah S."/>
            <person name="Dougan E. K."/>
            <person name="Thang M."/>
            <person name="Chan C."/>
        </authorList>
    </citation>
    <scope>NUCLEOTIDE SEQUENCE [LARGE SCALE GENOMIC DNA]</scope>
</reference>
<comment type="caution">
    <text evidence="4">The sequence shown here is derived from an EMBL/GenBank/DDBJ whole genome shotgun (WGS) entry which is preliminary data.</text>
</comment>
<feature type="compositionally biased region" description="Basic residues" evidence="2">
    <location>
        <begin position="305"/>
        <end position="314"/>
    </location>
</feature>
<name>A0ABP0MDE0_9DINO</name>
<feature type="coiled-coil region" evidence="1">
    <location>
        <begin position="351"/>
        <end position="409"/>
    </location>
</feature>
<sequence>MEKKKIEEFFGQIADRTTSTSSTLLRVKEEELAREADAAWQAAAVLSDLAEALEEESERGLEKGHEKQEKEEKEKDGKEKASASETNYESTERPESQDPPGSHREGEGSSRCPSQTVESKKADESEASRNSKPDRKENLQNPEADSDEDVAIRAAEALGSLASFMEVAVDPRKPMASANPVEPKAARRTAAKAGATGARVEKSPTKRKNSAVSKASVKDLRTKLQKTREEELSPLRRHRDDGRRERENTKEKPEKEKDVKDEKEKKMEVKKATASEELRAKLLEAKQRIAKKDQSREVLKDKKDKKEKKEKKREKKMDKEKKEKDGQAVPIRPAVQPMPKQQALPLLCREEKKQETEEKNLETKIAEAKARRLEELREREAQKVQQVHSKAAARKKKEVEDSVRELARKLSQDILEISEIINVESIKEENVKREGRVGHFGGNPVKSEMVNTASTTSTTSTATSTASTSGLFGVKSESAPSTASATASGASTKTETKSETLAEESAALRALVISPEIYAQQMSQLTSMATPEAVALSCHSLGSSGERHTQLESESEKPTVCTIGWEPNVEAHVMIKLLEGYRIGSIIDARPPEFNCDGFGGACAAHGWTYDRQPVLSIHPYDLGPMGPVAFNTIGRIVSQARASVAAGSDGSCRRQCILFAGDQSWQEECNWHIVQRLRGCAIEVQQISLDRYWDEAAVFEEEAEKGGVIVAGPPLTQVVDELRSQVGLPKIGDERDRQLMVTARAGLETWVAKKFKQDLRLKSKVLGPEATLKERIDCLREACPELSRVVSMAHFLRMIGNNSAHTGGAAIPPRYQLVQLVQKLTFEIKEADEVAKAHSEADKKWETAEPFAAVLAKISGEAQSSPQAPVSARLQLQQSVILPQDGEHKATLVYLHPFGSGNVRYLQGKAAFAAKGLRIVLPLAPSIPVTAYKKRQCISWFDYYGDSLNPSSLEADPLSLEDVRVRISLTLEREATLLGENGHKRLLVGGLAQGGEAALHAALMHHQVVGGFVGVCTNLLPCTLPEGNGRMKLHFFGYDRDPKVWSTQTRDVLLPHHDLIEHGDIFGTTSFNLARIDFKLEAQCLHCACEAVLAEDSPEGEGEAENAAPVEGGEGGEELGEHGEQEMEEKEEEAEEAEEEEKEGEEGEETAGGDVVDPLLNEMAAAIGIDPEAVPLLDELSEEEIPGESLEANPEREGEDEGEGEGQKKEVEGAQRAPEAEEVVMSDGNQVSLVDSEPVVLMKATAKVLPSKRARTSYEQDGQRDLTEDDAQAEAPAQDKTEKST</sequence>
<feature type="compositionally biased region" description="Basic and acidic residues" evidence="2">
    <location>
        <begin position="58"/>
        <end position="82"/>
    </location>
</feature>
<feature type="region of interest" description="Disordered" evidence="2">
    <location>
        <begin position="454"/>
        <end position="501"/>
    </location>
</feature>
<keyword evidence="1" id="KW-0175">Coiled coil</keyword>
<gene>
    <name evidence="4" type="ORF">CCMP2556_LOCUS25217</name>
</gene>
<proteinExistence type="predicted"/>
<dbReference type="EMBL" id="CAXAMN010016825">
    <property type="protein sequence ID" value="CAK9049178.1"/>
    <property type="molecule type" value="Genomic_DNA"/>
</dbReference>
<dbReference type="InterPro" id="IPR003140">
    <property type="entry name" value="PLipase/COase/thioEstase"/>
</dbReference>
<evidence type="ECO:0000313" key="5">
    <source>
        <dbReference type="Proteomes" id="UP001642484"/>
    </source>
</evidence>
<feature type="domain" description="Phospholipase/carboxylesterase/thioesterase" evidence="3">
    <location>
        <begin position="879"/>
        <end position="1021"/>
    </location>
</feature>
<evidence type="ECO:0000259" key="3">
    <source>
        <dbReference type="Pfam" id="PF02230"/>
    </source>
</evidence>
<accession>A0ABP0MDE0</accession>
<feature type="compositionally biased region" description="Basic and acidic residues" evidence="2">
    <location>
        <begin position="315"/>
        <end position="326"/>
    </location>
</feature>
<dbReference type="Pfam" id="PF02230">
    <property type="entry name" value="Abhydrolase_2"/>
    <property type="match status" value="1"/>
</dbReference>
<evidence type="ECO:0000313" key="4">
    <source>
        <dbReference type="EMBL" id="CAK9049178.1"/>
    </source>
</evidence>
<feature type="compositionally biased region" description="Low complexity" evidence="2">
    <location>
        <begin position="454"/>
        <end position="493"/>
    </location>
</feature>
<dbReference type="InterPro" id="IPR029058">
    <property type="entry name" value="AB_hydrolase_fold"/>
</dbReference>
<dbReference type="PANTHER" id="PTHR24149:SF14">
    <property type="entry name" value="ANKYRIN REPEAT DOMAIN 12"/>
    <property type="match status" value="1"/>
</dbReference>
<dbReference type="PANTHER" id="PTHR24149">
    <property type="entry name" value="ANKYRIN REPEAT DOMAIN-CONTAINING PROTEIN 12"/>
    <property type="match status" value="1"/>
</dbReference>
<evidence type="ECO:0000256" key="2">
    <source>
        <dbReference type="SAM" id="MobiDB-lite"/>
    </source>
</evidence>
<feature type="compositionally biased region" description="Basic and acidic residues" evidence="2">
    <location>
        <begin position="1257"/>
        <end position="1267"/>
    </location>
</feature>
<organism evidence="4 5">
    <name type="scientific">Durusdinium trenchii</name>
    <dbReference type="NCBI Taxonomy" id="1381693"/>
    <lineage>
        <taxon>Eukaryota</taxon>
        <taxon>Sar</taxon>
        <taxon>Alveolata</taxon>
        <taxon>Dinophyceae</taxon>
        <taxon>Suessiales</taxon>
        <taxon>Symbiodiniaceae</taxon>
        <taxon>Durusdinium</taxon>
    </lineage>
</organism>
<feature type="compositionally biased region" description="Basic and acidic residues" evidence="2">
    <location>
        <begin position="118"/>
        <end position="138"/>
    </location>
</feature>
<feature type="region of interest" description="Disordered" evidence="2">
    <location>
        <begin position="51"/>
        <end position="151"/>
    </location>
</feature>
<feature type="compositionally biased region" description="Basic and acidic residues" evidence="2">
    <location>
        <begin position="216"/>
        <end position="304"/>
    </location>
</feature>
<protein>
    <recommendedName>
        <fullName evidence="3">Phospholipase/carboxylesterase/thioesterase domain-containing protein</fullName>
    </recommendedName>
</protein>